<evidence type="ECO:0000256" key="1">
    <source>
        <dbReference type="SAM" id="MobiDB-lite"/>
    </source>
</evidence>
<evidence type="ECO:0000313" key="2">
    <source>
        <dbReference type="EMBL" id="SFV33947.1"/>
    </source>
</evidence>
<feature type="compositionally biased region" description="Basic residues" evidence="1">
    <location>
        <begin position="58"/>
        <end position="68"/>
    </location>
</feature>
<proteinExistence type="predicted"/>
<keyword evidence="3" id="KW-1185">Reference proteome</keyword>
<protein>
    <submittedName>
        <fullName evidence="2">Uncharacterized protein</fullName>
    </submittedName>
</protein>
<evidence type="ECO:0000313" key="3">
    <source>
        <dbReference type="Proteomes" id="UP000199423"/>
    </source>
</evidence>
<accession>A0A1I7NH02</accession>
<gene>
    <name evidence="2" type="ORF">SAMN04488557_2163</name>
</gene>
<organism evidence="2 3">
    <name type="scientific">Hyphomicrobium facile</name>
    <dbReference type="NCBI Taxonomy" id="51670"/>
    <lineage>
        <taxon>Bacteria</taxon>
        <taxon>Pseudomonadati</taxon>
        <taxon>Pseudomonadota</taxon>
        <taxon>Alphaproteobacteria</taxon>
        <taxon>Hyphomicrobiales</taxon>
        <taxon>Hyphomicrobiaceae</taxon>
        <taxon>Hyphomicrobium</taxon>
    </lineage>
</organism>
<feature type="region of interest" description="Disordered" evidence="1">
    <location>
        <begin position="38"/>
        <end position="68"/>
    </location>
</feature>
<sequence>MHAGVGATNSCHAKKEAVSHEPASFYFRVIVCVSRPAPRRGVERRKRNEPGSPEGVARRLHRKPRDIV</sequence>
<dbReference type="EMBL" id="FPCH01000002">
    <property type="protein sequence ID" value="SFV33947.1"/>
    <property type="molecule type" value="Genomic_DNA"/>
</dbReference>
<reference evidence="3" key="1">
    <citation type="submission" date="2016-10" db="EMBL/GenBank/DDBJ databases">
        <authorList>
            <person name="Varghese N."/>
            <person name="Submissions S."/>
        </authorList>
    </citation>
    <scope>NUCLEOTIDE SEQUENCE [LARGE SCALE GENOMIC DNA]</scope>
    <source>
        <strain evidence="3">DSM 1565</strain>
    </source>
</reference>
<name>A0A1I7NH02_9HYPH</name>
<dbReference type="Proteomes" id="UP000199423">
    <property type="component" value="Unassembled WGS sequence"/>
</dbReference>
<dbReference type="AlphaFoldDB" id="A0A1I7NH02"/>